<evidence type="ECO:0000256" key="4">
    <source>
        <dbReference type="ARBA" id="ARBA00022723"/>
    </source>
</evidence>
<keyword evidence="7" id="KW-1015">Disulfide bond</keyword>
<dbReference type="InterPro" id="IPR014349">
    <property type="entry name" value="Rieske_Fe-S_prot"/>
</dbReference>
<dbReference type="PRINTS" id="PR00162">
    <property type="entry name" value="RIESKE"/>
</dbReference>
<dbReference type="SUPFAM" id="SSF50022">
    <property type="entry name" value="ISP domain"/>
    <property type="match status" value="1"/>
</dbReference>
<evidence type="ECO:0000256" key="3">
    <source>
        <dbReference type="ARBA" id="ARBA00022714"/>
    </source>
</evidence>
<reference evidence="13" key="1">
    <citation type="journal article" date="2019" name="Int. J. Syst. Evol. Microbiol.">
        <title>The Global Catalogue of Microorganisms (GCM) 10K type strain sequencing project: providing services to taxonomists for standard genome sequencing and annotation.</title>
        <authorList>
            <consortium name="The Broad Institute Genomics Platform"/>
            <consortium name="The Broad Institute Genome Sequencing Center for Infectious Disease"/>
            <person name="Wu L."/>
            <person name="Ma J."/>
        </authorList>
    </citation>
    <scope>NUCLEOTIDE SEQUENCE [LARGE SCALE GENOMIC DNA]</scope>
    <source>
        <strain evidence="13">CCUG 58127</strain>
    </source>
</reference>
<comment type="cofactor">
    <cofactor evidence="9">
        <name>[2Fe-2S] cluster</name>
        <dbReference type="ChEBI" id="CHEBI:190135"/>
    </cofactor>
</comment>
<dbReference type="InterPro" id="IPR017941">
    <property type="entry name" value="Rieske_2Fe-2S"/>
</dbReference>
<keyword evidence="13" id="KW-1185">Reference proteome</keyword>
<evidence type="ECO:0000256" key="9">
    <source>
        <dbReference type="ARBA" id="ARBA00034078"/>
    </source>
</evidence>
<keyword evidence="5" id="KW-0408">Iron</keyword>
<keyword evidence="4" id="KW-0479">Metal-binding</keyword>
<dbReference type="Proteomes" id="UP001596298">
    <property type="component" value="Unassembled WGS sequence"/>
</dbReference>
<gene>
    <name evidence="12" type="ORF">ACFQDH_18730</name>
</gene>
<feature type="compositionally biased region" description="Low complexity" evidence="10">
    <location>
        <begin position="42"/>
        <end position="57"/>
    </location>
</feature>
<dbReference type="CDD" id="cd03467">
    <property type="entry name" value="Rieske"/>
    <property type="match status" value="1"/>
</dbReference>
<evidence type="ECO:0000313" key="12">
    <source>
        <dbReference type="EMBL" id="MFC6707236.1"/>
    </source>
</evidence>
<keyword evidence="3" id="KW-0001">2Fe-2S</keyword>
<dbReference type="EMBL" id="JBHSWH010000001">
    <property type="protein sequence ID" value="MFC6707236.1"/>
    <property type="molecule type" value="Genomic_DNA"/>
</dbReference>
<feature type="domain" description="Rieske" evidence="11">
    <location>
        <begin position="70"/>
        <end position="162"/>
    </location>
</feature>
<sequence length="163" mass="15652">MTTDNTEASETALPTGTDRRTVLRSAGLAGGAVAAAGALAACGGSSGSSGASQPAAGAAGGGATHATASGQGVATSKVPVGSGIIDNDLKAVVTQPATGEFKAFSYICTHQGCPVTQVSGDTISCPCHGSQFSTKDGSVKQGPATKPLTPMTATVKGSQVIVS</sequence>
<dbReference type="InterPro" id="IPR006311">
    <property type="entry name" value="TAT_signal"/>
</dbReference>
<evidence type="ECO:0000313" key="13">
    <source>
        <dbReference type="Proteomes" id="UP001596298"/>
    </source>
</evidence>
<protein>
    <recommendedName>
        <fullName evidence="2">Cytochrome bc1 complex Rieske iron-sulfur subunit</fullName>
    </recommendedName>
    <alternativeName>
        <fullName evidence="8">Cytochrome bc1 reductase complex subunit QcrA</fullName>
    </alternativeName>
</protein>
<keyword evidence="6" id="KW-0411">Iron-sulfur</keyword>
<evidence type="ECO:0000256" key="6">
    <source>
        <dbReference type="ARBA" id="ARBA00023014"/>
    </source>
</evidence>
<evidence type="ECO:0000259" key="11">
    <source>
        <dbReference type="PROSITE" id="PS51296"/>
    </source>
</evidence>
<evidence type="ECO:0000256" key="10">
    <source>
        <dbReference type="SAM" id="MobiDB-lite"/>
    </source>
</evidence>
<proteinExistence type="predicted"/>
<dbReference type="PROSITE" id="PS51296">
    <property type="entry name" value="RIESKE"/>
    <property type="match status" value="1"/>
</dbReference>
<organism evidence="12 13">
    <name type="scientific">Flexivirga alba</name>
    <dbReference type="NCBI Taxonomy" id="702742"/>
    <lineage>
        <taxon>Bacteria</taxon>
        <taxon>Bacillati</taxon>
        <taxon>Actinomycetota</taxon>
        <taxon>Actinomycetes</taxon>
        <taxon>Micrococcales</taxon>
        <taxon>Dermacoccaceae</taxon>
        <taxon>Flexivirga</taxon>
    </lineage>
</organism>
<evidence type="ECO:0000256" key="7">
    <source>
        <dbReference type="ARBA" id="ARBA00023157"/>
    </source>
</evidence>
<accession>A0ABW2AK79</accession>
<evidence type="ECO:0000256" key="1">
    <source>
        <dbReference type="ARBA" id="ARBA00002494"/>
    </source>
</evidence>
<dbReference type="PANTHER" id="PTHR10134">
    <property type="entry name" value="CYTOCHROME B-C1 COMPLEX SUBUNIT RIESKE, MITOCHONDRIAL"/>
    <property type="match status" value="1"/>
</dbReference>
<dbReference type="InterPro" id="IPR036922">
    <property type="entry name" value="Rieske_2Fe-2S_sf"/>
</dbReference>
<dbReference type="Pfam" id="PF00355">
    <property type="entry name" value="Rieske"/>
    <property type="match status" value="1"/>
</dbReference>
<name>A0ABW2AK79_9MICO</name>
<evidence type="ECO:0000256" key="8">
    <source>
        <dbReference type="ARBA" id="ARBA00029586"/>
    </source>
</evidence>
<feature type="region of interest" description="Disordered" evidence="10">
    <location>
        <begin position="1"/>
        <end position="20"/>
    </location>
</feature>
<comment type="caution">
    <text evidence="12">The sequence shown here is derived from an EMBL/GenBank/DDBJ whole genome shotgun (WGS) entry which is preliminary data.</text>
</comment>
<feature type="compositionally biased region" description="Polar residues" evidence="10">
    <location>
        <begin position="1"/>
        <end position="14"/>
    </location>
</feature>
<dbReference type="PROSITE" id="PS51318">
    <property type="entry name" value="TAT"/>
    <property type="match status" value="1"/>
</dbReference>
<dbReference type="Gene3D" id="2.102.10.10">
    <property type="entry name" value="Rieske [2Fe-2S] iron-sulphur domain"/>
    <property type="match status" value="1"/>
</dbReference>
<dbReference type="RefSeq" id="WP_382403906.1">
    <property type="nucleotide sequence ID" value="NZ_JBHSWH010000001.1"/>
</dbReference>
<evidence type="ECO:0000256" key="2">
    <source>
        <dbReference type="ARBA" id="ARBA00015816"/>
    </source>
</evidence>
<feature type="region of interest" description="Disordered" evidence="10">
    <location>
        <begin position="42"/>
        <end position="77"/>
    </location>
</feature>
<comment type="function">
    <text evidence="1">Iron-sulfur subunit of the cytochrome bc1 complex, an essential component of the respiratory electron transport chain required for ATP synthesis. The bc1 complex catalyzes the oxidation of menaquinol and the reduction of cytochrome c in the respiratory chain. The bc1 complex operates through a Q-cycle mechanism that couples electron transfer to generation of the proton gradient that drives ATP synthesis.</text>
</comment>
<evidence type="ECO:0000256" key="5">
    <source>
        <dbReference type="ARBA" id="ARBA00023004"/>
    </source>
</evidence>
<dbReference type="InterPro" id="IPR005805">
    <property type="entry name" value="Rieske_Fe-S_prot_C"/>
</dbReference>